<evidence type="ECO:0000313" key="1">
    <source>
        <dbReference type="EMBL" id="OBX34893.1"/>
    </source>
</evidence>
<evidence type="ECO:0000313" key="2">
    <source>
        <dbReference type="Proteomes" id="UP000092504"/>
    </source>
</evidence>
<proteinExistence type="predicted"/>
<protein>
    <submittedName>
        <fullName evidence="1">Uncharacterized protein</fullName>
    </submittedName>
</protein>
<reference evidence="1 2" key="1">
    <citation type="submission" date="2016-06" db="EMBL/GenBank/DDBJ databases">
        <title>Genome sequence of halotolerant plant growth promoting strain of Halomonas elongata HEK1 isolated from salterns of Rann of Kutch, Gujarat, India.</title>
        <authorList>
            <person name="Gaba S."/>
            <person name="Singh R.N."/>
            <person name="Abrol S."/>
            <person name="Kaushik R."/>
            <person name="Saxena A.K."/>
        </authorList>
    </citation>
    <scope>NUCLEOTIDE SEQUENCE [LARGE SCALE GENOMIC DNA]</scope>
    <source>
        <strain evidence="1 2">HEK1</strain>
    </source>
</reference>
<dbReference type="Proteomes" id="UP000092504">
    <property type="component" value="Unassembled WGS sequence"/>
</dbReference>
<dbReference type="PATRIC" id="fig|2746.7.peg.4069"/>
<accession>A0A1B8NY46</accession>
<organism evidence="1 2">
    <name type="scientific">Halomonas elongata</name>
    <dbReference type="NCBI Taxonomy" id="2746"/>
    <lineage>
        <taxon>Bacteria</taxon>
        <taxon>Pseudomonadati</taxon>
        <taxon>Pseudomonadota</taxon>
        <taxon>Gammaproteobacteria</taxon>
        <taxon>Oceanospirillales</taxon>
        <taxon>Halomonadaceae</taxon>
        <taxon>Halomonas</taxon>
    </lineage>
</organism>
<gene>
    <name evidence="1" type="ORF">A8U91_03956</name>
</gene>
<dbReference type="EMBL" id="MAJD01000002">
    <property type="protein sequence ID" value="OBX34893.1"/>
    <property type="molecule type" value="Genomic_DNA"/>
</dbReference>
<name>A0A1B8NY46_HALEL</name>
<dbReference type="AlphaFoldDB" id="A0A1B8NY46"/>
<comment type="caution">
    <text evidence="1">The sequence shown here is derived from an EMBL/GenBank/DDBJ whole genome shotgun (WGS) entry which is preliminary data.</text>
</comment>
<sequence>MCCFWHWGRPYSPDNLVGKALGPGHLNDGEQQTQVDEIDRDEIQRSQAEAWGLTDQEWSRYQKLKDRPRGTWSPDLDPITMLGIEARSEAERRHYAELLSNNSASVSSVNWPFRRPMTLPGSGCIPMRAASISLPWAVRHRRSHS</sequence>